<dbReference type="InterPro" id="IPR029044">
    <property type="entry name" value="Nucleotide-diphossugar_trans"/>
</dbReference>
<gene>
    <name evidence="2" type="ORF">SAMN05428963_1182</name>
</gene>
<evidence type="ECO:0000313" key="3">
    <source>
        <dbReference type="Proteomes" id="UP000190135"/>
    </source>
</evidence>
<keyword evidence="3" id="KW-1185">Reference proteome</keyword>
<dbReference type="EMBL" id="FUXL01000018">
    <property type="protein sequence ID" value="SKA34809.1"/>
    <property type="molecule type" value="Genomic_DNA"/>
</dbReference>
<reference evidence="2 3" key="1">
    <citation type="submission" date="2017-02" db="EMBL/GenBank/DDBJ databases">
        <authorList>
            <person name="Peterson S.W."/>
        </authorList>
    </citation>
    <scope>NUCLEOTIDE SEQUENCE [LARGE SCALE GENOMIC DNA]</scope>
    <source>
        <strain evidence="2 3">USBA 369</strain>
    </source>
</reference>
<accession>A0A1T4T3E2</accession>
<dbReference type="STRING" id="1365950.SAMN05428963_1182"/>
<sequence>MADQPIRVVKAYDAERGLKTLLAPTLETIDVLRHVLDRRPTIARRIQIGLESEIEAHAAETSSARRSRDAQISLAETQPGFSARQTLSGGQGFAAACLLLLSGFAMVGAIGAWLDALHTMSAFLFLACTAVRLCAAVAPFGSEPDAGSPAEPLPVYTLLVALYHESTVVASLVEALEKLDWPKTKLDIKLVCEEDDAATVAAAEMAARGRPYITVLRVPPSLPRTKPKALNFALPIARGSLLALYDAEDRPHPKQLRQAHAAFAAEGHDLACVQAPLVVSNGDKHWLAALFALEYAALFRGLLPFLAARGMPIPLERDEVRQNRKRIPSEAPI</sequence>
<evidence type="ECO:0000256" key="1">
    <source>
        <dbReference type="SAM" id="Phobius"/>
    </source>
</evidence>
<dbReference type="AlphaFoldDB" id="A0A1T4T3E2"/>
<name>A0A1T4T3E2_9HYPH</name>
<dbReference type="Gene3D" id="3.90.550.10">
    <property type="entry name" value="Spore Coat Polysaccharide Biosynthesis Protein SpsA, Chain A"/>
    <property type="match status" value="1"/>
</dbReference>
<dbReference type="Pfam" id="PF13641">
    <property type="entry name" value="Glyco_tranf_2_3"/>
    <property type="match status" value="1"/>
</dbReference>
<keyword evidence="2" id="KW-0808">Transferase</keyword>
<protein>
    <submittedName>
        <fullName evidence="2">Glycosyltransferase like family 2</fullName>
    </submittedName>
</protein>
<feature type="transmembrane region" description="Helical" evidence="1">
    <location>
        <begin position="93"/>
        <end position="114"/>
    </location>
</feature>
<proteinExistence type="predicted"/>
<dbReference type="Proteomes" id="UP000190135">
    <property type="component" value="Unassembled WGS sequence"/>
</dbReference>
<keyword evidence="1" id="KW-1133">Transmembrane helix</keyword>
<dbReference type="SUPFAM" id="SSF53448">
    <property type="entry name" value="Nucleotide-diphospho-sugar transferases"/>
    <property type="match status" value="1"/>
</dbReference>
<keyword evidence="1" id="KW-0472">Membrane</keyword>
<organism evidence="2 3">
    <name type="scientific">Consotaella salsifontis</name>
    <dbReference type="NCBI Taxonomy" id="1365950"/>
    <lineage>
        <taxon>Bacteria</taxon>
        <taxon>Pseudomonadati</taxon>
        <taxon>Pseudomonadota</taxon>
        <taxon>Alphaproteobacteria</taxon>
        <taxon>Hyphomicrobiales</taxon>
        <taxon>Aurantimonadaceae</taxon>
        <taxon>Consotaella</taxon>
    </lineage>
</organism>
<dbReference type="GO" id="GO:0016740">
    <property type="term" value="F:transferase activity"/>
    <property type="evidence" value="ECO:0007669"/>
    <property type="project" value="UniProtKB-KW"/>
</dbReference>
<keyword evidence="1" id="KW-0812">Transmembrane</keyword>
<evidence type="ECO:0000313" key="2">
    <source>
        <dbReference type="EMBL" id="SKA34809.1"/>
    </source>
</evidence>
<dbReference type="RefSeq" id="WP_165690909.1">
    <property type="nucleotide sequence ID" value="NZ_FUXL01000018.1"/>
</dbReference>